<protein>
    <submittedName>
        <fullName evidence="1">Uncharacterized protein</fullName>
    </submittedName>
</protein>
<accession>X1C109</accession>
<gene>
    <name evidence="1" type="ORF">S01H4_24617</name>
</gene>
<sequence length="194" mass="20684">MMKKENKTHGVQLLIRCVVRDPDGKIVTDTGRKPAKSFVLQFLDFIHGLFYITGASEKDAKDVNNVTDRFVRGFSACASHFYADAGINDSSHGVVIGTGDTAETNIDYKLETQLTEGVGAGNITHGTTVVDSAGEVGANVDMEIKRAFINNTGSAITVKEAGVYVKGMAGNAFCIIRDVLLASVDVSISKDAVH</sequence>
<name>X1C109_9ZZZZ</name>
<dbReference type="AlphaFoldDB" id="X1C109"/>
<proteinExistence type="predicted"/>
<comment type="caution">
    <text evidence="1">The sequence shown here is derived from an EMBL/GenBank/DDBJ whole genome shotgun (WGS) entry which is preliminary data.</text>
</comment>
<evidence type="ECO:0000313" key="1">
    <source>
        <dbReference type="EMBL" id="GAG87017.1"/>
    </source>
</evidence>
<reference evidence="1" key="1">
    <citation type="journal article" date="2014" name="Front. Microbiol.">
        <title>High frequency of phylogenetically diverse reductive dehalogenase-homologous genes in deep subseafloor sedimentary metagenomes.</title>
        <authorList>
            <person name="Kawai M."/>
            <person name="Futagami T."/>
            <person name="Toyoda A."/>
            <person name="Takaki Y."/>
            <person name="Nishi S."/>
            <person name="Hori S."/>
            <person name="Arai W."/>
            <person name="Tsubouchi T."/>
            <person name="Morono Y."/>
            <person name="Uchiyama I."/>
            <person name="Ito T."/>
            <person name="Fujiyama A."/>
            <person name="Inagaki F."/>
            <person name="Takami H."/>
        </authorList>
    </citation>
    <scope>NUCLEOTIDE SEQUENCE</scope>
    <source>
        <strain evidence="1">Expedition CK06-06</strain>
    </source>
</reference>
<dbReference type="EMBL" id="BART01011590">
    <property type="protein sequence ID" value="GAG87017.1"/>
    <property type="molecule type" value="Genomic_DNA"/>
</dbReference>
<organism evidence="1">
    <name type="scientific">marine sediment metagenome</name>
    <dbReference type="NCBI Taxonomy" id="412755"/>
    <lineage>
        <taxon>unclassified sequences</taxon>
        <taxon>metagenomes</taxon>
        <taxon>ecological metagenomes</taxon>
    </lineage>
</organism>